<comment type="caution">
    <text evidence="3">The sequence shown here is derived from an EMBL/GenBank/DDBJ whole genome shotgun (WGS) entry which is preliminary data.</text>
</comment>
<dbReference type="CDD" id="cd00093">
    <property type="entry name" value="HTH_XRE"/>
    <property type="match status" value="1"/>
</dbReference>
<dbReference type="SMART" id="SM00530">
    <property type="entry name" value="HTH_XRE"/>
    <property type="match status" value="1"/>
</dbReference>
<evidence type="ECO:0000259" key="2">
    <source>
        <dbReference type="PROSITE" id="PS50943"/>
    </source>
</evidence>
<evidence type="ECO:0000313" key="4">
    <source>
        <dbReference type="Proteomes" id="UP000216063"/>
    </source>
</evidence>
<name>A0A255DFD4_9MYCO</name>
<feature type="compositionally biased region" description="Basic and acidic residues" evidence="1">
    <location>
        <begin position="126"/>
        <end position="141"/>
    </location>
</feature>
<sequence>MTPEETANLTNLIMVKRNQLQLSVNEVARRADISPTMMWRIEQGLIANTRMDRLLAITDALGITRTDLFTTIGWLPAADLPTLSTYLRVKYYHLPDAVIRHIARDVTKIVHAYNNRTDTDESCPECTDRQPDHPADHGGQS</sequence>
<protein>
    <recommendedName>
        <fullName evidence="2">HTH cro/C1-type domain-containing protein</fullName>
    </recommendedName>
</protein>
<keyword evidence="4" id="KW-1185">Reference proteome</keyword>
<gene>
    <name evidence="3" type="ORF">CG716_17465</name>
</gene>
<accession>A0A255DFD4</accession>
<organism evidence="3 4">
    <name type="scientific">Mycolicibacterium sphagni</name>
    <dbReference type="NCBI Taxonomy" id="1786"/>
    <lineage>
        <taxon>Bacteria</taxon>
        <taxon>Bacillati</taxon>
        <taxon>Actinomycetota</taxon>
        <taxon>Actinomycetes</taxon>
        <taxon>Mycobacteriales</taxon>
        <taxon>Mycobacteriaceae</taxon>
        <taxon>Mycolicibacterium</taxon>
    </lineage>
</organism>
<reference evidence="3 4" key="1">
    <citation type="submission" date="2017-07" db="EMBL/GenBank/DDBJ databases">
        <title>The new phylogeny of genus Mycobacterium.</title>
        <authorList>
            <person name="Tortoli E."/>
            <person name="Trovato A."/>
            <person name="Cirillo D.M."/>
        </authorList>
    </citation>
    <scope>NUCLEOTIDE SEQUENCE [LARGE SCALE GENOMIC DNA]</scope>
    <source>
        <strain evidence="3 4">ATCC 33027</strain>
    </source>
</reference>
<dbReference type="EMBL" id="NOZR01000015">
    <property type="protein sequence ID" value="OYN77800.1"/>
    <property type="molecule type" value="Genomic_DNA"/>
</dbReference>
<feature type="region of interest" description="Disordered" evidence="1">
    <location>
        <begin position="117"/>
        <end position="141"/>
    </location>
</feature>
<evidence type="ECO:0000313" key="3">
    <source>
        <dbReference type="EMBL" id="OYN77800.1"/>
    </source>
</evidence>
<feature type="domain" description="HTH cro/C1-type" evidence="2">
    <location>
        <begin position="17"/>
        <end position="68"/>
    </location>
</feature>
<evidence type="ECO:0000256" key="1">
    <source>
        <dbReference type="SAM" id="MobiDB-lite"/>
    </source>
</evidence>
<dbReference type="InterPro" id="IPR010982">
    <property type="entry name" value="Lambda_DNA-bd_dom_sf"/>
</dbReference>
<dbReference type="InterPro" id="IPR001387">
    <property type="entry name" value="Cro/C1-type_HTH"/>
</dbReference>
<dbReference type="AlphaFoldDB" id="A0A255DFD4"/>
<dbReference type="Gene3D" id="1.10.260.40">
    <property type="entry name" value="lambda repressor-like DNA-binding domains"/>
    <property type="match status" value="1"/>
</dbReference>
<dbReference type="PROSITE" id="PS50943">
    <property type="entry name" value="HTH_CROC1"/>
    <property type="match status" value="1"/>
</dbReference>
<dbReference type="OrthoDB" id="4629244at2"/>
<proteinExistence type="predicted"/>
<dbReference type="Pfam" id="PF13560">
    <property type="entry name" value="HTH_31"/>
    <property type="match status" value="1"/>
</dbReference>
<dbReference type="GO" id="GO:0003677">
    <property type="term" value="F:DNA binding"/>
    <property type="evidence" value="ECO:0007669"/>
    <property type="project" value="InterPro"/>
</dbReference>
<dbReference type="Proteomes" id="UP000216063">
    <property type="component" value="Unassembled WGS sequence"/>
</dbReference>
<dbReference type="SUPFAM" id="SSF47413">
    <property type="entry name" value="lambda repressor-like DNA-binding domains"/>
    <property type="match status" value="1"/>
</dbReference>